<dbReference type="InterPro" id="IPR036249">
    <property type="entry name" value="Thioredoxin-like_sf"/>
</dbReference>
<dbReference type="InterPro" id="IPR004045">
    <property type="entry name" value="Glutathione_S-Trfase_N"/>
</dbReference>
<dbReference type="SFLD" id="SFLDG01182">
    <property type="entry name" value="Prostaglandin_E_synthase_like"/>
    <property type="match status" value="1"/>
</dbReference>
<dbReference type="VEuPathDB" id="TriTrypDB:LPAL13_140020800"/>
<evidence type="ECO:0000313" key="4">
    <source>
        <dbReference type="Proteomes" id="UP000063063"/>
    </source>
</evidence>
<name>A0A088RND3_LEIPA</name>
<dbReference type="KEGG" id="lpan:LPMP_141480"/>
<dbReference type="GO" id="GO:0050220">
    <property type="term" value="F:prostaglandin-E synthase activity"/>
    <property type="evidence" value="ECO:0007669"/>
    <property type="project" value="InterPro"/>
</dbReference>
<feature type="domain" description="GST N-terminal" evidence="2">
    <location>
        <begin position="73"/>
        <end position="144"/>
    </location>
</feature>
<evidence type="ECO:0000259" key="2">
    <source>
        <dbReference type="Pfam" id="PF13417"/>
    </source>
</evidence>
<dbReference type="InterPro" id="IPR036282">
    <property type="entry name" value="Glutathione-S-Trfase_C_sf"/>
</dbReference>
<feature type="transmembrane region" description="Helical" evidence="1">
    <location>
        <begin position="12"/>
        <end position="30"/>
    </location>
</feature>
<keyword evidence="1" id="KW-0812">Transmembrane</keyword>
<dbReference type="GeneID" id="22573415"/>
<dbReference type="Gene3D" id="1.20.1050.10">
    <property type="match status" value="1"/>
</dbReference>
<protein>
    <submittedName>
        <fullName evidence="3">Glutathione-S-transferase/glutaredoxin,putative</fullName>
    </submittedName>
</protein>
<dbReference type="PANTHER" id="PTHR12782">
    <property type="entry name" value="MICROSOMAL PROSTAGLANDIN E SYNTHASE-2"/>
    <property type="match status" value="1"/>
</dbReference>
<dbReference type="InterPro" id="IPR040079">
    <property type="entry name" value="Glutathione_S-Trfase"/>
</dbReference>
<dbReference type="GO" id="GO:0016740">
    <property type="term" value="F:transferase activity"/>
    <property type="evidence" value="ECO:0007669"/>
    <property type="project" value="UniProtKB-KW"/>
</dbReference>
<proteinExistence type="predicted"/>
<evidence type="ECO:0000256" key="1">
    <source>
        <dbReference type="SAM" id="Phobius"/>
    </source>
</evidence>
<dbReference type="SFLD" id="SFLDS00019">
    <property type="entry name" value="Glutathione_Transferase_(cytos"/>
    <property type="match status" value="1"/>
</dbReference>
<dbReference type="GO" id="GO:0005739">
    <property type="term" value="C:mitochondrion"/>
    <property type="evidence" value="ECO:0007669"/>
    <property type="project" value="TreeGrafter"/>
</dbReference>
<gene>
    <name evidence="3" type="ORF">LPMP_141480</name>
</gene>
<reference evidence="3 4" key="1">
    <citation type="journal article" date="2015" name="Sci. Rep.">
        <title>The genome of Leishmania panamensis: insights into genomics of the L. (Viannia) subgenus.</title>
        <authorList>
            <person name="Llanes A."/>
            <person name="Restrepo C.M."/>
            <person name="Vecchio G.D."/>
            <person name="Anguizola F.J."/>
            <person name="Lleonart R."/>
        </authorList>
    </citation>
    <scope>NUCLEOTIDE SEQUENCE [LARGE SCALE GENOMIC DNA]</scope>
    <source>
        <strain evidence="3 4">MHOM/PA/94/PSC-1</strain>
    </source>
</reference>
<dbReference type="VEuPathDB" id="TriTrypDB:LPMP_141480"/>
<keyword evidence="1" id="KW-0472">Membrane</keyword>
<keyword evidence="1" id="KW-1133">Transmembrane helix</keyword>
<organism evidence="3 4">
    <name type="scientific">Leishmania panamensis</name>
    <dbReference type="NCBI Taxonomy" id="5679"/>
    <lineage>
        <taxon>Eukaryota</taxon>
        <taxon>Discoba</taxon>
        <taxon>Euglenozoa</taxon>
        <taxon>Kinetoplastea</taxon>
        <taxon>Metakinetoplastina</taxon>
        <taxon>Trypanosomatida</taxon>
        <taxon>Trypanosomatidae</taxon>
        <taxon>Leishmaniinae</taxon>
        <taxon>Leishmania</taxon>
        <taxon>Leishmania guyanensis species complex</taxon>
    </lineage>
</organism>
<dbReference type="AlphaFoldDB" id="A0A088RND3"/>
<dbReference type="eggNOG" id="KOG3029">
    <property type="taxonomic scope" value="Eukaryota"/>
</dbReference>
<keyword evidence="4" id="KW-1185">Reference proteome</keyword>
<dbReference type="EMBL" id="CP009383">
    <property type="protein sequence ID" value="AIN96724.1"/>
    <property type="molecule type" value="Genomic_DNA"/>
</dbReference>
<dbReference type="SUPFAM" id="SSF47616">
    <property type="entry name" value="GST C-terminal domain-like"/>
    <property type="match status" value="1"/>
</dbReference>
<dbReference type="Gene3D" id="3.40.30.10">
    <property type="entry name" value="Glutaredoxin"/>
    <property type="match status" value="1"/>
</dbReference>
<dbReference type="PROSITE" id="PS51354">
    <property type="entry name" value="GLUTAREDOXIN_2"/>
    <property type="match status" value="1"/>
</dbReference>
<accession>A0A088RND3</accession>
<dbReference type="PANTHER" id="PTHR12782:SF9">
    <property type="entry name" value="PROSTAGLANDIN E SYNTHASE 2"/>
    <property type="match status" value="1"/>
</dbReference>
<sequence>MLGKGMFARKALIGTAVVGLVGLGGGYSMYQRRLRDNRNVTAEAFNAMQDATALDEAFKKLCDPDEHPLIQFYRYTTCPWCGTVKAFLDYNKVPHECVEVEPMFKTQLAESMYKKVPQLRFDSKTGSRSYLVDSQIIVDTLSEKMGLGRELKDEDVSKWRTWARSSLVRFVTLEFNRSLSAAWAGYSYIDDCNTIPYANKLFLKVIGAPVMYLVAMKVTKPRLVKAGLMKADDDPKQRLHDEVNRFTSEALVDPKSKRPRTFHGGGKPDLVDLDTYGVLQSVRGHRIYNEMVSETQIGPWLQAMDKLMRKA</sequence>
<evidence type="ECO:0000313" key="3">
    <source>
        <dbReference type="EMBL" id="AIN96724.1"/>
    </source>
</evidence>
<dbReference type="Pfam" id="PF13417">
    <property type="entry name" value="GST_N_3"/>
    <property type="match status" value="1"/>
</dbReference>
<dbReference type="OrthoDB" id="423541at2759"/>
<dbReference type="Proteomes" id="UP000063063">
    <property type="component" value="Chromosome 14"/>
</dbReference>
<dbReference type="RefSeq" id="XP_010697377.1">
    <property type="nucleotide sequence ID" value="XM_010699075.1"/>
</dbReference>
<dbReference type="InterPro" id="IPR034334">
    <property type="entry name" value="PGES2"/>
</dbReference>
<dbReference type="SFLD" id="SFLDG01203">
    <property type="entry name" value="Prostaglandin_E_synthase_like1"/>
    <property type="match status" value="1"/>
</dbReference>
<dbReference type="SUPFAM" id="SSF52833">
    <property type="entry name" value="Thioredoxin-like"/>
    <property type="match status" value="1"/>
</dbReference>